<organism evidence="1 2">
    <name type="scientific">Culicoidibacter larvae</name>
    <dbReference type="NCBI Taxonomy" id="2579976"/>
    <lineage>
        <taxon>Bacteria</taxon>
        <taxon>Bacillati</taxon>
        <taxon>Bacillota</taxon>
        <taxon>Culicoidibacteria</taxon>
        <taxon>Culicoidibacterales</taxon>
        <taxon>Culicoidibacteraceae</taxon>
        <taxon>Culicoidibacter</taxon>
    </lineage>
</organism>
<proteinExistence type="predicted"/>
<accession>A0A5R8QDG4</accession>
<dbReference type="InterPro" id="IPR009912">
    <property type="entry name" value="DUF1451"/>
</dbReference>
<dbReference type="InParanoid" id="A0A5R8QDG4"/>
<comment type="caution">
    <text evidence="1">The sequence shown here is derived from an EMBL/GenBank/DDBJ whole genome shotgun (WGS) entry which is preliminary data.</text>
</comment>
<dbReference type="Pfam" id="PF07295">
    <property type="entry name" value="DUF1451"/>
    <property type="match status" value="1"/>
</dbReference>
<evidence type="ECO:0000313" key="1">
    <source>
        <dbReference type="EMBL" id="TLG73797.1"/>
    </source>
</evidence>
<reference evidence="1 2" key="1">
    <citation type="submission" date="2019-05" db="EMBL/GenBank/DDBJ databases">
        <title>Culicoidintestinum kansasii gen. nov., sp. nov. from the gastrointestinal tract of the biting midge, Culicoides sonorensis.</title>
        <authorList>
            <person name="Neupane S."/>
            <person name="Ghosh A."/>
            <person name="Gunther S."/>
            <person name="Martin K."/>
            <person name="Zurek L."/>
        </authorList>
    </citation>
    <scope>NUCLEOTIDE SEQUENCE [LARGE SCALE GENOMIC DNA]</scope>
    <source>
        <strain evidence="1 2">CS-1</strain>
    </source>
</reference>
<dbReference type="AlphaFoldDB" id="A0A5R8QDG4"/>
<name>A0A5R8QDG4_9FIRM</name>
<protein>
    <recommendedName>
        <fullName evidence="3">Zinc ribbon domain-containing protein</fullName>
    </recommendedName>
</protein>
<gene>
    <name evidence="1" type="ORF">FEZ08_06595</name>
</gene>
<dbReference type="Proteomes" id="UP000306912">
    <property type="component" value="Unassembled WGS sequence"/>
</dbReference>
<sequence length="56" mass="6386">MVIKMKKYELNVYTCINCGKKMHVTEVTDHLPPCSNCGADEYTTCSGFKPKKENKK</sequence>
<evidence type="ECO:0008006" key="3">
    <source>
        <dbReference type="Google" id="ProtNLM"/>
    </source>
</evidence>
<keyword evidence="2" id="KW-1185">Reference proteome</keyword>
<evidence type="ECO:0000313" key="2">
    <source>
        <dbReference type="Proteomes" id="UP000306912"/>
    </source>
</evidence>
<dbReference type="EMBL" id="VBWP01000005">
    <property type="protein sequence ID" value="TLG73797.1"/>
    <property type="molecule type" value="Genomic_DNA"/>
</dbReference>